<organism evidence="1 2">
    <name type="scientific">Kouleothrix aurantiaca</name>
    <dbReference type="NCBI Taxonomy" id="186479"/>
    <lineage>
        <taxon>Bacteria</taxon>
        <taxon>Bacillati</taxon>
        <taxon>Chloroflexota</taxon>
        <taxon>Chloroflexia</taxon>
        <taxon>Chloroflexales</taxon>
        <taxon>Roseiflexineae</taxon>
        <taxon>Roseiflexaceae</taxon>
        <taxon>Kouleothrix</taxon>
    </lineage>
</organism>
<comment type="caution">
    <text evidence="1">The sequence shown here is derived from an EMBL/GenBank/DDBJ whole genome shotgun (WGS) entry which is preliminary data.</text>
</comment>
<feature type="non-terminal residue" evidence="1">
    <location>
        <position position="123"/>
    </location>
</feature>
<reference evidence="1 2" key="1">
    <citation type="submission" date="2015-09" db="EMBL/GenBank/DDBJ databases">
        <title>Draft genome sequence of Kouleothrix aurantiaca JCM 19913.</title>
        <authorList>
            <person name="Hemp J."/>
        </authorList>
    </citation>
    <scope>NUCLEOTIDE SEQUENCE [LARGE SCALE GENOMIC DNA]</scope>
    <source>
        <strain evidence="1 2">COM-B</strain>
    </source>
</reference>
<evidence type="ECO:0000313" key="2">
    <source>
        <dbReference type="Proteomes" id="UP000050509"/>
    </source>
</evidence>
<keyword evidence="2" id="KW-1185">Reference proteome</keyword>
<dbReference type="EMBL" id="LJCR01003659">
    <property type="protein sequence ID" value="KPV45986.1"/>
    <property type="molecule type" value="Genomic_DNA"/>
</dbReference>
<dbReference type="AlphaFoldDB" id="A0A0P9CKS6"/>
<dbReference type="SUPFAM" id="SSF53756">
    <property type="entry name" value="UDP-Glycosyltransferase/glycogen phosphorylase"/>
    <property type="match status" value="1"/>
</dbReference>
<dbReference type="Proteomes" id="UP000050509">
    <property type="component" value="Unassembled WGS sequence"/>
</dbReference>
<evidence type="ECO:0008006" key="3">
    <source>
        <dbReference type="Google" id="ProtNLM"/>
    </source>
</evidence>
<accession>A0A0P9CKS6</accession>
<sequence length="123" mass="13817">MQIAIDARYINDHFPGIGRYVYNLIDALGPQLGAHRALVLHNPALVNTRHDIAALARHPAVELVETPLRPFSLAEQRGIPSLLRRLRADLFHAPYYVRPYAGLPCRSVTTLYDAIPRLFPAEV</sequence>
<gene>
    <name evidence="1" type="ORF">SE17_43775</name>
</gene>
<protein>
    <recommendedName>
        <fullName evidence="3">Glycosyl transferase family 1</fullName>
    </recommendedName>
</protein>
<name>A0A0P9CKS6_9CHLR</name>
<proteinExistence type="predicted"/>
<evidence type="ECO:0000313" key="1">
    <source>
        <dbReference type="EMBL" id="KPV45986.1"/>
    </source>
</evidence>